<evidence type="ECO:0000259" key="2">
    <source>
        <dbReference type="SMART" id="SM01008"/>
    </source>
</evidence>
<dbReference type="Pfam" id="PF02738">
    <property type="entry name" value="MoCoBD_1"/>
    <property type="match status" value="1"/>
</dbReference>
<dbReference type="InterPro" id="IPR000674">
    <property type="entry name" value="Ald_Oxase/Xan_DH_a/b"/>
</dbReference>
<feature type="domain" description="Aldehyde oxidase/xanthine dehydrogenase a/b hammerhead" evidence="2">
    <location>
        <begin position="22"/>
        <end position="137"/>
    </location>
</feature>
<dbReference type="InterPro" id="IPR037165">
    <property type="entry name" value="AldOxase/xan_DH_Mopterin-bd_sf"/>
</dbReference>
<dbReference type="AlphaFoldDB" id="A0A2S7ISK9"/>
<comment type="caution">
    <text evidence="3">The sequence shown here is derived from an EMBL/GenBank/DDBJ whole genome shotgun (WGS) entry which is preliminary data.</text>
</comment>
<dbReference type="SUPFAM" id="SSF54665">
    <property type="entry name" value="CO dehydrogenase molybdoprotein N-domain-like"/>
    <property type="match status" value="1"/>
</dbReference>
<evidence type="ECO:0000313" key="3">
    <source>
        <dbReference type="EMBL" id="PQA60570.1"/>
    </source>
</evidence>
<accession>A0A2S7ISK9</accession>
<dbReference type="InterPro" id="IPR016208">
    <property type="entry name" value="Ald_Oxase/xanthine_DH-like"/>
</dbReference>
<dbReference type="PANTHER" id="PTHR11908:SF153">
    <property type="entry name" value="DEHYDROGENASE"/>
    <property type="match status" value="1"/>
</dbReference>
<evidence type="ECO:0000313" key="4">
    <source>
        <dbReference type="Proteomes" id="UP000239590"/>
    </source>
</evidence>
<dbReference type="PANTHER" id="PTHR11908">
    <property type="entry name" value="XANTHINE DEHYDROGENASE"/>
    <property type="match status" value="1"/>
</dbReference>
<dbReference type="InterPro" id="IPR036856">
    <property type="entry name" value="Ald_Oxase/Xan_DH_a/b_sf"/>
</dbReference>
<dbReference type="SMART" id="SM01008">
    <property type="entry name" value="Ald_Xan_dh_C"/>
    <property type="match status" value="1"/>
</dbReference>
<dbReference type="Gene3D" id="3.90.1170.50">
    <property type="entry name" value="Aldehyde oxidase/xanthine dehydrogenase, a/b hammerhead"/>
    <property type="match status" value="1"/>
</dbReference>
<dbReference type="GO" id="GO:0016491">
    <property type="term" value="F:oxidoreductase activity"/>
    <property type="evidence" value="ECO:0007669"/>
    <property type="project" value="InterPro"/>
</dbReference>
<dbReference type="Proteomes" id="UP000239590">
    <property type="component" value="Unassembled WGS sequence"/>
</dbReference>
<name>A0A2S7ISK9_9BACT</name>
<dbReference type="EMBL" id="PTRA01000001">
    <property type="protein sequence ID" value="PQA60570.1"/>
    <property type="molecule type" value="Genomic_DNA"/>
</dbReference>
<evidence type="ECO:0000256" key="1">
    <source>
        <dbReference type="SAM" id="MobiDB-lite"/>
    </source>
</evidence>
<protein>
    <submittedName>
        <fullName evidence="3">Xanthine dehydrogenase family protein molybdopterin-binding subunit</fullName>
    </submittedName>
</protein>
<dbReference type="OrthoDB" id="9759099at2"/>
<dbReference type="Gene3D" id="3.30.365.10">
    <property type="entry name" value="Aldehyde oxidase/xanthine dehydrogenase, molybdopterin binding domain"/>
    <property type="match status" value="4"/>
</dbReference>
<dbReference type="RefSeq" id="WP_104712992.1">
    <property type="nucleotide sequence ID" value="NZ_PTRA01000001.1"/>
</dbReference>
<dbReference type="Pfam" id="PF20256">
    <property type="entry name" value="MoCoBD_2"/>
    <property type="match status" value="1"/>
</dbReference>
<dbReference type="GO" id="GO:0005506">
    <property type="term" value="F:iron ion binding"/>
    <property type="evidence" value="ECO:0007669"/>
    <property type="project" value="InterPro"/>
</dbReference>
<dbReference type="Pfam" id="PF01315">
    <property type="entry name" value="Ald_Xan_dh_C"/>
    <property type="match status" value="1"/>
</dbReference>
<feature type="region of interest" description="Disordered" evidence="1">
    <location>
        <begin position="143"/>
        <end position="163"/>
    </location>
</feature>
<proteinExistence type="predicted"/>
<sequence length="736" mass="80308">MKNKDERIGGRMSRVDAQLKVTGAAKYFAEFEVPNLVYGVLVPSTITKGTIKSLDTKKAESAPGVLAVISHLNAPKTPAYQTEEPSKTSSGRGPGMKAFHDNNIYFNGQPIAMVVADTFERATYAASLVTAQYEKSSHQTELKSNLDKGITPKSKSLQDYQRGQKDAYQTAPIKIEAEYIQPTEVHNPMELHGILAQWEGPDKITVYAKTQGVKMTQQVIADTFKIPKENVSVHSQFVGGAFGMSLRVWPHEIATILAAQKVQRPVKLVITRDQMFTIAGYRPHTHQKVGIGANKDGKFVGISHWANVQNSNYEEFTEATVGMTRFLYRSPNVNTTYRVVPLDICTPIPMRGPGEATGAFALESAIDELSYALNMDPIDLRIKNYPEKDPEQDLPWSSNHVREAYQLGADKIGWSNRPKEPRSKKENGMWVGYGMATGTFGAHRREATARAQIKADGTLLIQSAASDIGPGTGTAMVQIAAEVMGMPAERIKFELGETAFPYAPIQGGSATVASVGSAVHEACMALRQQLVELSGNALKKAKVDTLVYEEGRVRSPNDRSASIAYTEILKRNNLPMLEVTKEAKPGEEGKKFAMYSFSVHFVKVHVHPTTGVVRVKHAVAVADAGTIVNHKTASSQMMGGAVGGIGMALQEEAVIDHRYGRYINNDLANYHVPVNADIPDIDVLFVDKKDTYINPMGAKGLGEIAIIGMAPAIANAVYNATGKRIRELPITPDKLI</sequence>
<dbReference type="SUPFAM" id="SSF56003">
    <property type="entry name" value="Molybdenum cofactor-binding domain"/>
    <property type="match status" value="1"/>
</dbReference>
<dbReference type="InterPro" id="IPR046867">
    <property type="entry name" value="AldOxase/xan_DH_MoCoBD2"/>
</dbReference>
<keyword evidence="4" id="KW-1185">Reference proteome</keyword>
<gene>
    <name evidence="3" type="ORF">C5O19_13425</name>
</gene>
<reference evidence="4" key="1">
    <citation type="submission" date="2018-02" db="EMBL/GenBank/DDBJ databases">
        <title>Genome sequencing of Solimonas sp. HR-BB.</title>
        <authorList>
            <person name="Lee Y."/>
            <person name="Jeon C.O."/>
        </authorList>
    </citation>
    <scope>NUCLEOTIDE SEQUENCE [LARGE SCALE GENOMIC DNA]</scope>
    <source>
        <strain evidence="4">HR-U</strain>
    </source>
</reference>
<organism evidence="3 4">
    <name type="scientific">Siphonobacter curvatus</name>
    <dbReference type="NCBI Taxonomy" id="2094562"/>
    <lineage>
        <taxon>Bacteria</taxon>
        <taxon>Pseudomonadati</taxon>
        <taxon>Bacteroidota</taxon>
        <taxon>Cytophagia</taxon>
        <taxon>Cytophagales</taxon>
        <taxon>Cytophagaceae</taxon>
        <taxon>Siphonobacter</taxon>
    </lineage>
</organism>
<dbReference type="InterPro" id="IPR008274">
    <property type="entry name" value="AldOxase/xan_DH_MoCoBD1"/>
</dbReference>